<accession>A0A1Y3B6A7</accession>
<dbReference type="Proteomes" id="UP000194236">
    <property type="component" value="Unassembled WGS sequence"/>
</dbReference>
<comment type="caution">
    <text evidence="1">The sequence shown here is derived from an EMBL/GenBank/DDBJ whole genome shotgun (WGS) entry which is preliminary data.</text>
</comment>
<protein>
    <submittedName>
        <fullName evidence="1">Uncharacterized protein</fullName>
    </submittedName>
</protein>
<dbReference type="OrthoDB" id="6483290at2759"/>
<name>A0A1Y3B6A7_EURMA</name>
<dbReference type="EMBL" id="MUJZ01043574">
    <property type="protein sequence ID" value="OTF75126.1"/>
    <property type="molecule type" value="Genomic_DNA"/>
</dbReference>
<evidence type="ECO:0000313" key="2">
    <source>
        <dbReference type="Proteomes" id="UP000194236"/>
    </source>
</evidence>
<evidence type="ECO:0000313" key="1">
    <source>
        <dbReference type="EMBL" id="OTF75126.1"/>
    </source>
</evidence>
<gene>
    <name evidence="1" type="ORF">BLA29_012816</name>
</gene>
<dbReference type="AlphaFoldDB" id="A0A1Y3B6A7"/>
<organism evidence="1 2">
    <name type="scientific">Euroglyphus maynei</name>
    <name type="common">Mayne's house dust mite</name>
    <dbReference type="NCBI Taxonomy" id="6958"/>
    <lineage>
        <taxon>Eukaryota</taxon>
        <taxon>Metazoa</taxon>
        <taxon>Ecdysozoa</taxon>
        <taxon>Arthropoda</taxon>
        <taxon>Chelicerata</taxon>
        <taxon>Arachnida</taxon>
        <taxon>Acari</taxon>
        <taxon>Acariformes</taxon>
        <taxon>Sarcoptiformes</taxon>
        <taxon>Astigmata</taxon>
        <taxon>Psoroptidia</taxon>
        <taxon>Analgoidea</taxon>
        <taxon>Pyroglyphidae</taxon>
        <taxon>Pyroglyphinae</taxon>
        <taxon>Euroglyphus</taxon>
    </lineage>
</organism>
<reference evidence="1 2" key="1">
    <citation type="submission" date="2017-03" db="EMBL/GenBank/DDBJ databases">
        <title>Genome Survey of Euroglyphus maynei.</title>
        <authorList>
            <person name="Arlian L.G."/>
            <person name="Morgan M.S."/>
            <person name="Rider S.D."/>
        </authorList>
    </citation>
    <scope>NUCLEOTIDE SEQUENCE [LARGE SCALE GENOMIC DNA]</scope>
    <source>
        <strain evidence="1">Arlian Lab</strain>
        <tissue evidence="1">Whole body</tissue>
    </source>
</reference>
<proteinExistence type="predicted"/>
<sequence>MFFDWSLAIGRNPTAVEHNACRVKWAEHVNEVKRTFKDDRARVVAVNRGLDGSPCMTSCRIIFRGNQKDMEDIYTPDDVQCATGANPRVSVLLYF</sequence>
<keyword evidence="2" id="KW-1185">Reference proteome</keyword>